<evidence type="ECO:0000256" key="1">
    <source>
        <dbReference type="ARBA" id="ARBA00004123"/>
    </source>
</evidence>
<evidence type="ECO:0000256" key="6">
    <source>
        <dbReference type="ARBA" id="ARBA00023242"/>
    </source>
</evidence>
<comment type="subcellular location">
    <subcellularLocation>
        <location evidence="1 7">Nucleus</location>
    </subcellularLocation>
</comment>
<feature type="region of interest" description="Disordered" evidence="8">
    <location>
        <begin position="201"/>
        <end position="282"/>
    </location>
</feature>
<keyword evidence="10" id="KW-1185">Reference proteome</keyword>
<dbReference type="GO" id="GO:0000398">
    <property type="term" value="P:mRNA splicing, via spliceosome"/>
    <property type="evidence" value="ECO:0007669"/>
    <property type="project" value="UniProtKB-UniRule"/>
</dbReference>
<dbReference type="Pfam" id="PF03371">
    <property type="entry name" value="PRP38"/>
    <property type="match status" value="1"/>
</dbReference>
<keyword evidence="3 7" id="KW-0507">mRNA processing</keyword>
<evidence type="ECO:0000313" key="10">
    <source>
        <dbReference type="Proteomes" id="UP000813385"/>
    </source>
</evidence>
<comment type="caution">
    <text evidence="9">The sequence shown here is derived from an EMBL/GenBank/DDBJ whole genome shotgun (WGS) entry which is preliminary data.</text>
</comment>
<evidence type="ECO:0000256" key="2">
    <source>
        <dbReference type="ARBA" id="ARBA00006164"/>
    </source>
</evidence>
<comment type="similarity">
    <text evidence="2 7">Belongs to the PRP38 family.</text>
</comment>
<accession>A0A8K0TRW8</accession>
<organism evidence="9 10">
    <name type="scientific">Plectosphaerella cucumerina</name>
    <dbReference type="NCBI Taxonomy" id="40658"/>
    <lineage>
        <taxon>Eukaryota</taxon>
        <taxon>Fungi</taxon>
        <taxon>Dikarya</taxon>
        <taxon>Ascomycota</taxon>
        <taxon>Pezizomycotina</taxon>
        <taxon>Sordariomycetes</taxon>
        <taxon>Hypocreomycetidae</taxon>
        <taxon>Glomerellales</taxon>
        <taxon>Plectosphaerellaceae</taxon>
        <taxon>Plectosphaerella</taxon>
    </lineage>
</organism>
<evidence type="ECO:0000256" key="8">
    <source>
        <dbReference type="SAM" id="MobiDB-lite"/>
    </source>
</evidence>
<feature type="compositionally biased region" description="Basic and acidic residues" evidence="8">
    <location>
        <begin position="231"/>
        <end position="246"/>
    </location>
</feature>
<dbReference type="EMBL" id="JAGPXD010000001">
    <property type="protein sequence ID" value="KAH7377050.1"/>
    <property type="molecule type" value="Genomic_DNA"/>
</dbReference>
<dbReference type="AlphaFoldDB" id="A0A8K0TRW8"/>
<reference evidence="9" key="1">
    <citation type="journal article" date="2021" name="Nat. Commun.">
        <title>Genetic determinants of endophytism in the Arabidopsis root mycobiome.</title>
        <authorList>
            <person name="Mesny F."/>
            <person name="Miyauchi S."/>
            <person name="Thiergart T."/>
            <person name="Pickel B."/>
            <person name="Atanasova L."/>
            <person name="Karlsson M."/>
            <person name="Huettel B."/>
            <person name="Barry K.W."/>
            <person name="Haridas S."/>
            <person name="Chen C."/>
            <person name="Bauer D."/>
            <person name="Andreopoulos W."/>
            <person name="Pangilinan J."/>
            <person name="LaButti K."/>
            <person name="Riley R."/>
            <person name="Lipzen A."/>
            <person name="Clum A."/>
            <person name="Drula E."/>
            <person name="Henrissat B."/>
            <person name="Kohler A."/>
            <person name="Grigoriev I.V."/>
            <person name="Martin F.M."/>
            <person name="Hacquard S."/>
        </authorList>
    </citation>
    <scope>NUCLEOTIDE SEQUENCE</scope>
    <source>
        <strain evidence="9">MPI-CAGE-AT-0016</strain>
    </source>
</reference>
<keyword evidence="4 7" id="KW-0747">Spliceosome</keyword>
<feature type="compositionally biased region" description="Basic residues" evidence="8">
    <location>
        <begin position="247"/>
        <end position="263"/>
    </location>
</feature>
<comment type="function">
    <text evidence="7">Required for pre-mRNA splicing.</text>
</comment>
<dbReference type="PANTHER" id="PTHR23142">
    <property type="entry name" value="PRE-MRNA-SPLICING FACTOR 38A-RELATED"/>
    <property type="match status" value="1"/>
</dbReference>
<dbReference type="GO" id="GO:0005681">
    <property type="term" value="C:spliceosomal complex"/>
    <property type="evidence" value="ECO:0007669"/>
    <property type="project" value="UniProtKB-KW"/>
</dbReference>
<dbReference type="Proteomes" id="UP000813385">
    <property type="component" value="Unassembled WGS sequence"/>
</dbReference>
<gene>
    <name evidence="9" type="ORF">B0T11DRAFT_26231</name>
</gene>
<evidence type="ECO:0000256" key="3">
    <source>
        <dbReference type="ARBA" id="ARBA00022664"/>
    </source>
</evidence>
<keyword evidence="6 7" id="KW-0539">Nucleus</keyword>
<feature type="compositionally biased region" description="Acidic residues" evidence="8">
    <location>
        <begin position="204"/>
        <end position="215"/>
    </location>
</feature>
<evidence type="ECO:0000313" key="9">
    <source>
        <dbReference type="EMBL" id="KAH7377050.1"/>
    </source>
</evidence>
<name>A0A8K0TRW8_9PEZI</name>
<evidence type="ECO:0000256" key="5">
    <source>
        <dbReference type="ARBA" id="ARBA00023187"/>
    </source>
</evidence>
<dbReference type="OrthoDB" id="190958at2759"/>
<dbReference type="InterPro" id="IPR005037">
    <property type="entry name" value="PRP38"/>
</dbReference>
<proteinExistence type="inferred from homology"/>
<evidence type="ECO:0000256" key="7">
    <source>
        <dbReference type="RuleBase" id="RU367025"/>
    </source>
</evidence>
<protein>
    <recommendedName>
        <fullName evidence="7">Pre-mRNA-splicing factor 38</fullName>
    </recommendedName>
</protein>
<keyword evidence="5 7" id="KW-0508">mRNA splicing</keyword>
<evidence type="ECO:0000256" key="4">
    <source>
        <dbReference type="ARBA" id="ARBA00022728"/>
    </source>
</evidence>
<sequence>MGKPDPSIIQADERRFLDERGSGAALAPNGENPAKIMEKAVVDRIVDSFYWKEQCFALNEASLVDRVVEHVTFIGGTYGNAQKPTPFICLALKLLQLAPSPAVIDEYLSYGGERFKYLRALGLLYVRMTQKPVDVYRTLEPFLVDRRKLRRKARSGTSLTFIDEFVDELLTQTRVCGTSFRELPRRTDLVDLGELEERESPLGDIDELLDAEEEEEQKRRESGDVSEVEASEDRMEVDAPRRDQQRSRSRSQSRSRSRSRSSSRSRSPPRRDERSRSRHRTP</sequence>